<dbReference type="SUPFAM" id="SSF52540">
    <property type="entry name" value="P-loop containing nucleoside triphosphate hydrolases"/>
    <property type="match status" value="1"/>
</dbReference>
<evidence type="ECO:0000256" key="2">
    <source>
        <dbReference type="ARBA" id="ARBA00022737"/>
    </source>
</evidence>
<feature type="repeat" description="WD" evidence="3">
    <location>
        <begin position="1044"/>
        <end position="1085"/>
    </location>
</feature>
<feature type="compositionally biased region" description="Polar residues" evidence="4">
    <location>
        <begin position="1405"/>
        <end position="1418"/>
    </location>
</feature>
<dbReference type="EMBL" id="CAJPIZ010005602">
    <property type="protein sequence ID" value="CAG2108763.1"/>
    <property type="molecule type" value="Genomic_DNA"/>
</dbReference>
<feature type="non-terminal residue" evidence="6">
    <location>
        <position position="1431"/>
    </location>
</feature>
<dbReference type="InterPro" id="IPR019775">
    <property type="entry name" value="WD40_repeat_CS"/>
</dbReference>
<sequence length="1431" mass="158225">IDSDCAPLLHIQKLIVSANTSARHAPIVVTGREGVGKTTLLSQVFTYANEWLVGGDEVIRIVRHIGQSPGSRYMSELLRNLCLHISLVFGFEAQTTISYELSALSIWFQDLLKMIETTAENSDLIIILDDMHLLWSSQMTSLLGWMPFNLPPNVHLICSVAETADDVLSLLKSRISADNFIRLAPISSATSFVSTLQCKLRDGKHSLTAHQWSIIRERFSNSWFNQIYSSPLYATLLSSTLFSDWESFYEPTIASIPSDISGVVAHTLSDLEERFGSSLIRKICSYLCCTLYGLREAEIFDLVLSDDSAEANANTWLAIKERLSPLWKQYYVLGRSYLNWKNQCIGDTIRHRYLKLPQKVKSIHQELANAFLSAFTEALNESNGVRKETEVVREADELWYHFLKCGDRHRLKENAILNIDFLMTIVKGNSISYLRSILDLVRSQILDWEIELLYNMTKQSVHVVSQDANQLAIEILLWLKPFTITTATAAQEINTISQINTASIPIPEPYLTQLVNDTYNWCNNLKTPILIPSNSWLNLPMPPQVAMITCSWNSISRAVSTPDSQYLIACEAKMIHFYNLPLKSVIKSFEGHRSTITCLQLSDSGKWLVTGSEDTNVNLWEIGFDTEISCKLKHRLNHHIAGVLCVVITHSEEIILSGSEIGAVCAVSLDSGTIVARLEHHKGMITCLGVNSGDDVFVTGSTDCSVAVWSLETFCILNEIQLNKPVLHMDISLDSTFLLLACEDNSVHVRALTTGTDVHCLKGHSSGAVISYLRFAEDNCRCILGCGDGKLHIYDIHSARLMQTLTAHTEMITAILPQPNDRFLFTCGGNKIVIWNFMAKKVDKDVLAAAAAATLAAETAAQKENEKPRSRPSSRKKKKVDNHREPITCVAVSRDGALAVTGSRDYLVKIWQLSTGETHTTLEGHTGAVTCVDFAPNGLFAVSGSEDKSLRVWGLTLGLIVSTFNEHQNSIVTVKVTADSRRILSVDSMGVHRLWQADNGSQLVVTTKPINNVTLHANTVFAVSGKNDNSVRFWSSFDCDNEKTVSHSEPITCYTCAYDGQTIITGSQDMSLKVWEVTSAKLTQVLVGHEGSISCVATAPLNSSLVISGSQDCNLIVWDMTTGSEQFTLSGHNANVMQVKLTLDGSSAVSASEDNTLQVWDTKSSGCRLAIIDMHHNFQSLSFSLNLNTFVILLANNQLLPIIRYHNNPAKDLTLDLPPGTPAGDDKLPAAWRGIVPRDGRQRVMMRGNLKREQSFDSFYWDHLLHRGQSVDDFRKISALCPPAATQSPMGSRDNIWDGSPISGGALTAAERTPQIRPQRMISKLIGPKQKMLKKQQSMFACFSEFTAPGGPAIIKAQSPLISSQMANESSNPKLSAMKCLPPSVRPFLGQGLQGRSRSMEETDANNSTSKESNPNESLINVKESGVCIVM</sequence>
<feature type="region of interest" description="Disordered" evidence="4">
    <location>
        <begin position="1389"/>
        <end position="1418"/>
    </location>
</feature>
<dbReference type="Proteomes" id="UP000759131">
    <property type="component" value="Unassembled WGS sequence"/>
</dbReference>
<feature type="repeat" description="WD" evidence="3">
    <location>
        <begin position="880"/>
        <end position="921"/>
    </location>
</feature>
<organism evidence="6">
    <name type="scientific">Medioppia subpectinata</name>
    <dbReference type="NCBI Taxonomy" id="1979941"/>
    <lineage>
        <taxon>Eukaryota</taxon>
        <taxon>Metazoa</taxon>
        <taxon>Ecdysozoa</taxon>
        <taxon>Arthropoda</taxon>
        <taxon>Chelicerata</taxon>
        <taxon>Arachnida</taxon>
        <taxon>Acari</taxon>
        <taxon>Acariformes</taxon>
        <taxon>Sarcoptiformes</taxon>
        <taxon>Oribatida</taxon>
        <taxon>Brachypylina</taxon>
        <taxon>Oppioidea</taxon>
        <taxon>Oppiidae</taxon>
        <taxon>Medioppia</taxon>
    </lineage>
</organism>
<evidence type="ECO:0000256" key="3">
    <source>
        <dbReference type="PROSITE-ProRule" id="PRU00221"/>
    </source>
</evidence>
<dbReference type="PROSITE" id="PS50082">
    <property type="entry name" value="WD_REPEATS_2"/>
    <property type="match status" value="7"/>
</dbReference>
<evidence type="ECO:0000256" key="1">
    <source>
        <dbReference type="ARBA" id="ARBA00022574"/>
    </source>
</evidence>
<dbReference type="Gene3D" id="2.130.10.10">
    <property type="entry name" value="YVTN repeat-like/Quinoprotein amine dehydrogenase"/>
    <property type="match status" value="4"/>
</dbReference>
<keyword evidence="1 3" id="KW-0853">WD repeat</keyword>
<dbReference type="InterPro" id="IPR020472">
    <property type="entry name" value="WD40_PAC1"/>
</dbReference>
<feature type="domain" description="NWD1/2-like winged helix-turn-helix" evidence="5">
    <location>
        <begin position="256"/>
        <end position="360"/>
    </location>
</feature>
<dbReference type="PANTHER" id="PTHR19871:SF28">
    <property type="entry name" value="AAA+ ATPASE DOMAIN-CONTAINING PROTEIN"/>
    <property type="match status" value="1"/>
</dbReference>
<dbReference type="InterPro" id="IPR011047">
    <property type="entry name" value="Quinoprotein_ADH-like_sf"/>
</dbReference>
<accession>A0A7R9Q1T2</accession>
<gene>
    <name evidence="6" type="ORF">OSB1V03_LOCUS8755</name>
</gene>
<dbReference type="Pfam" id="PF00400">
    <property type="entry name" value="WD40"/>
    <property type="match status" value="9"/>
</dbReference>
<reference evidence="6" key="1">
    <citation type="submission" date="2020-11" db="EMBL/GenBank/DDBJ databases">
        <authorList>
            <person name="Tran Van P."/>
        </authorList>
    </citation>
    <scope>NUCLEOTIDE SEQUENCE</scope>
</reference>
<dbReference type="Pfam" id="PF25469">
    <property type="entry name" value="WHD_NWD1"/>
    <property type="match status" value="1"/>
</dbReference>
<dbReference type="InterPro" id="IPR027417">
    <property type="entry name" value="P-loop_NTPase"/>
</dbReference>
<dbReference type="SUPFAM" id="SSF50998">
    <property type="entry name" value="Quinoprotein alcohol dehydrogenase-like"/>
    <property type="match status" value="1"/>
</dbReference>
<dbReference type="SUPFAM" id="SSF50978">
    <property type="entry name" value="WD40 repeat-like"/>
    <property type="match status" value="1"/>
</dbReference>
<keyword evidence="7" id="KW-1185">Reference proteome</keyword>
<dbReference type="Gene3D" id="3.40.50.300">
    <property type="entry name" value="P-loop containing nucleotide triphosphate hydrolases"/>
    <property type="match status" value="1"/>
</dbReference>
<dbReference type="InterPro" id="IPR052752">
    <property type="entry name" value="NACHT-WD_repeat"/>
</dbReference>
<dbReference type="PROSITE" id="PS50294">
    <property type="entry name" value="WD_REPEATS_REGION"/>
    <property type="match status" value="7"/>
</dbReference>
<dbReference type="InterPro" id="IPR001680">
    <property type="entry name" value="WD40_rpt"/>
</dbReference>
<dbReference type="InterPro" id="IPR057588">
    <property type="entry name" value="NWD1/2-like_WH"/>
</dbReference>
<name>A0A7R9Q1T2_9ACAR</name>
<dbReference type="PRINTS" id="PR00320">
    <property type="entry name" value="GPROTEINBRPT"/>
</dbReference>
<proteinExistence type="predicted"/>
<dbReference type="SMART" id="SM00320">
    <property type="entry name" value="WD40"/>
    <property type="match status" value="13"/>
</dbReference>
<evidence type="ECO:0000313" key="6">
    <source>
        <dbReference type="EMBL" id="CAD7628333.1"/>
    </source>
</evidence>
<evidence type="ECO:0000313" key="7">
    <source>
        <dbReference type="Proteomes" id="UP000759131"/>
    </source>
</evidence>
<feature type="repeat" description="WD" evidence="3">
    <location>
        <begin position="1129"/>
        <end position="1170"/>
    </location>
</feature>
<dbReference type="EMBL" id="OC860177">
    <property type="protein sequence ID" value="CAD7628333.1"/>
    <property type="molecule type" value="Genomic_DNA"/>
</dbReference>
<protein>
    <recommendedName>
        <fullName evidence="5">NWD1/2-like winged helix-turn-helix domain-containing protein</fullName>
    </recommendedName>
</protein>
<feature type="repeat" description="WD" evidence="3">
    <location>
        <begin position="678"/>
        <end position="713"/>
    </location>
</feature>
<dbReference type="CDD" id="cd00200">
    <property type="entry name" value="WD40"/>
    <property type="match status" value="2"/>
</dbReference>
<dbReference type="PANTHER" id="PTHR19871">
    <property type="entry name" value="BETA TRANSDUCIN-RELATED PROTEIN"/>
    <property type="match status" value="1"/>
</dbReference>
<keyword evidence="2" id="KW-0677">Repeat</keyword>
<feature type="repeat" description="WD" evidence="3">
    <location>
        <begin position="1086"/>
        <end position="1128"/>
    </location>
</feature>
<dbReference type="InterPro" id="IPR036322">
    <property type="entry name" value="WD40_repeat_dom_sf"/>
</dbReference>
<evidence type="ECO:0000256" key="4">
    <source>
        <dbReference type="SAM" id="MobiDB-lite"/>
    </source>
</evidence>
<dbReference type="PROSITE" id="PS00678">
    <property type="entry name" value="WD_REPEATS_1"/>
    <property type="match status" value="4"/>
</dbReference>
<feature type="repeat" description="WD" evidence="3">
    <location>
        <begin position="922"/>
        <end position="963"/>
    </location>
</feature>
<dbReference type="OrthoDB" id="9990676at2759"/>
<dbReference type="InterPro" id="IPR015943">
    <property type="entry name" value="WD40/YVTN_repeat-like_dom_sf"/>
</dbReference>
<feature type="region of interest" description="Disordered" evidence="4">
    <location>
        <begin position="859"/>
        <end position="882"/>
    </location>
</feature>
<evidence type="ECO:0000259" key="5">
    <source>
        <dbReference type="Pfam" id="PF25469"/>
    </source>
</evidence>
<feature type="repeat" description="WD" evidence="3">
    <location>
        <begin position="589"/>
        <end position="622"/>
    </location>
</feature>
<feature type="compositionally biased region" description="Basic residues" evidence="4">
    <location>
        <begin position="870"/>
        <end position="881"/>
    </location>
</feature>